<proteinExistence type="predicted"/>
<accession>A0A174FAU5</accession>
<dbReference type="Proteomes" id="UP000095606">
    <property type="component" value="Unassembled WGS sequence"/>
</dbReference>
<gene>
    <name evidence="1" type="ORF">ERS852461_00379</name>
</gene>
<evidence type="ECO:0000313" key="1">
    <source>
        <dbReference type="EMBL" id="CUO47333.1"/>
    </source>
</evidence>
<dbReference type="AlphaFoldDB" id="A0A174FAU5"/>
<name>A0A174FAU5_9BACE</name>
<organism evidence="1 2">
    <name type="scientific">Bacteroides faecis</name>
    <dbReference type="NCBI Taxonomy" id="674529"/>
    <lineage>
        <taxon>Bacteria</taxon>
        <taxon>Pseudomonadati</taxon>
        <taxon>Bacteroidota</taxon>
        <taxon>Bacteroidia</taxon>
        <taxon>Bacteroidales</taxon>
        <taxon>Bacteroidaceae</taxon>
        <taxon>Bacteroides</taxon>
    </lineage>
</organism>
<reference evidence="1 2" key="1">
    <citation type="submission" date="2015-09" db="EMBL/GenBank/DDBJ databases">
        <authorList>
            <consortium name="Pathogen Informatics"/>
        </authorList>
    </citation>
    <scope>NUCLEOTIDE SEQUENCE [LARGE SCALE GENOMIC DNA]</scope>
    <source>
        <strain evidence="1 2">2789STDY5834846</strain>
    </source>
</reference>
<dbReference type="EMBL" id="CZAE01000001">
    <property type="protein sequence ID" value="CUO47333.1"/>
    <property type="molecule type" value="Genomic_DNA"/>
</dbReference>
<evidence type="ECO:0000313" key="2">
    <source>
        <dbReference type="Proteomes" id="UP000095606"/>
    </source>
</evidence>
<sequence length="132" mass="14822">MTAHALYTQTLSEYKSRLISSPCLTLRSYCHECHVNYHGMELWLSRHGIRIRELRSSLSASSSEKPVPCFSPLVPSSAPSARPSSSSDMLYGINITFPDGVIISIKQGSSFGIHRFIDLYNRKIQEEQSCLL</sequence>
<protein>
    <submittedName>
        <fullName evidence="1">Uncharacterized protein</fullName>
    </submittedName>
</protein>